<organism evidence="1 2">
    <name type="scientific">Pseudohoeflea coraliihabitans</name>
    <dbReference type="NCBI Taxonomy" id="2860393"/>
    <lineage>
        <taxon>Bacteria</taxon>
        <taxon>Pseudomonadati</taxon>
        <taxon>Pseudomonadota</taxon>
        <taxon>Alphaproteobacteria</taxon>
        <taxon>Hyphomicrobiales</taxon>
        <taxon>Rhizobiaceae</taxon>
        <taxon>Pseudohoeflea</taxon>
    </lineage>
</organism>
<dbReference type="Proteomes" id="UP001430804">
    <property type="component" value="Unassembled WGS sequence"/>
</dbReference>
<name>A0ABS6WQ03_9HYPH</name>
<accession>A0ABS6WQ03</accession>
<dbReference type="InterPro" id="IPR021848">
    <property type="entry name" value="HODM_asu-like"/>
</dbReference>
<gene>
    <name evidence="1" type="ORF">KY465_11225</name>
</gene>
<proteinExistence type="predicted"/>
<evidence type="ECO:0000313" key="1">
    <source>
        <dbReference type="EMBL" id="MBW3097850.1"/>
    </source>
</evidence>
<protein>
    <submittedName>
        <fullName evidence="1">DUF3445 domain-containing protein</fullName>
    </submittedName>
</protein>
<comment type="caution">
    <text evidence="1">The sequence shown here is derived from an EMBL/GenBank/DDBJ whole genome shotgun (WGS) entry which is preliminary data.</text>
</comment>
<dbReference type="Pfam" id="PF11927">
    <property type="entry name" value="HODM_asu-like"/>
    <property type="match status" value="1"/>
</dbReference>
<evidence type="ECO:0000313" key="2">
    <source>
        <dbReference type="Proteomes" id="UP001430804"/>
    </source>
</evidence>
<dbReference type="EMBL" id="JAHWQX010000003">
    <property type="protein sequence ID" value="MBW3097850.1"/>
    <property type="molecule type" value="Genomic_DNA"/>
</dbReference>
<sequence>MTPGADAAAPFAIGLTPLADRPWLLVDAHLPAVLAEKRRVAASHPDRVFAAEPATLPAQREVLDRVLAHQCDRHPVFFRREGEHVHIAGVPDSVDLDDGRPPLARAADLCAEDLVIMRRDAGEWRLAAAALHFPSSWRLAEKFSRPLDDVHAPVPGFGRGSRNATLIARIFDNLAAGVPVLRHNWSIYHNDRLHHPEPHESVGARHVAGSLFLREERQTLSRLDAAHILFTIHVAVTPAGALAATAAGRRHAAAIAAWLEGLEPAERAYKGLGQDAGPVVARLNEIAASAV</sequence>
<reference evidence="1" key="1">
    <citation type="submission" date="2021-07" db="EMBL/GenBank/DDBJ databases">
        <title>Pseudohoeflea marina sp. nov. a polyhydroxyalcanoate-producing bacterium.</title>
        <authorList>
            <person name="Zheng W."/>
            <person name="Yu S."/>
            <person name="Huang Y."/>
        </authorList>
    </citation>
    <scope>NUCLEOTIDE SEQUENCE</scope>
    <source>
        <strain evidence="1">DP4N28-3</strain>
    </source>
</reference>
<dbReference type="RefSeq" id="WP_219201813.1">
    <property type="nucleotide sequence ID" value="NZ_JAHWQX010000003.1"/>
</dbReference>
<keyword evidence="2" id="KW-1185">Reference proteome</keyword>